<dbReference type="InterPro" id="IPR036894">
    <property type="entry name" value="YbaB-like_sf"/>
</dbReference>
<keyword evidence="2" id="KW-1185">Reference proteome</keyword>
<evidence type="ECO:0000313" key="2">
    <source>
        <dbReference type="Proteomes" id="UP000578819"/>
    </source>
</evidence>
<name>A0A7W7SMM3_9ACTN</name>
<keyword evidence="1" id="KW-0238">DNA-binding</keyword>
<sequence>MDTSLHLEMYGEYERMAEDVRSIQKRSAEIRVTADSGDGLISATVGGAGELIELWLDPRIYRTPNSTALAQVITDTIRHAVALSKEEAVAIAGAYLPPGATAETTDLRFDPFLHELDRQVSGDDRP</sequence>
<dbReference type="RefSeq" id="WP_221448855.1">
    <property type="nucleotide sequence ID" value="NZ_JACHJW010000001.1"/>
</dbReference>
<dbReference type="GO" id="GO:0003677">
    <property type="term" value="F:DNA binding"/>
    <property type="evidence" value="ECO:0007669"/>
    <property type="project" value="UniProtKB-KW"/>
</dbReference>
<organism evidence="1 2">
    <name type="scientific">Micromonospora polyrhachis</name>
    <dbReference type="NCBI Taxonomy" id="1282883"/>
    <lineage>
        <taxon>Bacteria</taxon>
        <taxon>Bacillati</taxon>
        <taxon>Actinomycetota</taxon>
        <taxon>Actinomycetes</taxon>
        <taxon>Micromonosporales</taxon>
        <taxon>Micromonosporaceae</taxon>
        <taxon>Micromonospora</taxon>
    </lineage>
</organism>
<dbReference type="EMBL" id="JACHJW010000001">
    <property type="protein sequence ID" value="MBB4956385.1"/>
    <property type="molecule type" value="Genomic_DNA"/>
</dbReference>
<accession>A0A7W7SMM3</accession>
<proteinExistence type="predicted"/>
<dbReference type="Proteomes" id="UP000578819">
    <property type="component" value="Unassembled WGS sequence"/>
</dbReference>
<dbReference type="Pfam" id="PF02575">
    <property type="entry name" value="YbaB_DNA_bd"/>
    <property type="match status" value="1"/>
</dbReference>
<reference evidence="1 2" key="1">
    <citation type="submission" date="2020-08" db="EMBL/GenBank/DDBJ databases">
        <title>Sequencing the genomes of 1000 actinobacteria strains.</title>
        <authorList>
            <person name="Klenk H.-P."/>
        </authorList>
    </citation>
    <scope>NUCLEOTIDE SEQUENCE [LARGE SCALE GENOMIC DNA]</scope>
    <source>
        <strain evidence="1 2">DSM 45886</strain>
    </source>
</reference>
<dbReference type="InterPro" id="IPR004401">
    <property type="entry name" value="YbaB/EbfC"/>
</dbReference>
<comment type="caution">
    <text evidence="1">The sequence shown here is derived from an EMBL/GenBank/DDBJ whole genome shotgun (WGS) entry which is preliminary data.</text>
</comment>
<dbReference type="SUPFAM" id="SSF82607">
    <property type="entry name" value="YbaB-like"/>
    <property type="match status" value="1"/>
</dbReference>
<evidence type="ECO:0000313" key="1">
    <source>
        <dbReference type="EMBL" id="MBB4956385.1"/>
    </source>
</evidence>
<protein>
    <submittedName>
        <fullName evidence="1">DNA-binding protein YbaB</fullName>
    </submittedName>
</protein>
<dbReference type="AlphaFoldDB" id="A0A7W7SMM3"/>
<dbReference type="Gene3D" id="3.30.1310.10">
    <property type="entry name" value="Nucleoid-associated protein YbaB-like domain"/>
    <property type="match status" value="1"/>
</dbReference>
<gene>
    <name evidence="1" type="ORF">FHR38_000118</name>
</gene>